<dbReference type="SUPFAM" id="SSF51445">
    <property type="entry name" value="(Trans)glycosidases"/>
    <property type="match status" value="1"/>
</dbReference>
<dbReference type="AlphaFoldDB" id="A0A7W9AG51"/>
<evidence type="ECO:0000256" key="1">
    <source>
        <dbReference type="SAM" id="SignalP"/>
    </source>
</evidence>
<organism evidence="2 3">
    <name type="scientific">Sphingobium boeckii</name>
    <dbReference type="NCBI Taxonomy" id="1082345"/>
    <lineage>
        <taxon>Bacteria</taxon>
        <taxon>Pseudomonadati</taxon>
        <taxon>Pseudomonadota</taxon>
        <taxon>Alphaproteobacteria</taxon>
        <taxon>Sphingomonadales</taxon>
        <taxon>Sphingomonadaceae</taxon>
        <taxon>Sphingobium</taxon>
    </lineage>
</organism>
<sequence>MKSLAACVPLAFPMKTAWAAQAAAPPIPVAGRWSVGRIKAWYSAMPWLVGANYLPSAKINAIDMWQASTWDARAIARELKLAQSIGYNTLRVFLHPLVWEDDEQGLYRRMDRFLAMAARTGIRPSFVFFDDCHYPYAALGPQPLPVPAFHNSGWVNSPDRELAERYARGAANAGETAALKGYVQRTIARFAHDRRVLYWELYNEPGRGNGEYDDTGKLILAEIGDRSRRLVQDSWTWAREVAPSQPITSTSLGGIGSANAEINAVNSDLYSIHVYDSFSELQKAVTTWSADGRPVLVTEWLNRSTVADIPQDMLTLLKDADWLKRADGTNVPKYVLPYLKERNVGAINWGFVTGKSATNWHWSSRYENGKIRNLAAERRAGNVIQPGGLLPEPATWFHDLFRPDHTPHDPSEIELFRSLTSAPRSWPRGTF</sequence>
<feature type="chain" id="PRO_5030674102" description="Cellulase (Glycosyl hydrolase family 5)" evidence="1">
    <location>
        <begin position="20"/>
        <end position="431"/>
    </location>
</feature>
<feature type="signal peptide" evidence="1">
    <location>
        <begin position="1"/>
        <end position="19"/>
    </location>
</feature>
<dbReference type="Gene3D" id="3.20.20.80">
    <property type="entry name" value="Glycosidases"/>
    <property type="match status" value="1"/>
</dbReference>
<dbReference type="Proteomes" id="UP000549617">
    <property type="component" value="Unassembled WGS sequence"/>
</dbReference>
<reference evidence="2 3" key="1">
    <citation type="submission" date="2020-08" db="EMBL/GenBank/DDBJ databases">
        <title>Genomic Encyclopedia of Type Strains, Phase IV (KMG-IV): sequencing the most valuable type-strain genomes for metagenomic binning, comparative biology and taxonomic classification.</title>
        <authorList>
            <person name="Goeker M."/>
        </authorList>
    </citation>
    <scope>NUCLEOTIDE SEQUENCE [LARGE SCALE GENOMIC DNA]</scope>
    <source>
        <strain evidence="2 3">DSM 25079</strain>
    </source>
</reference>
<keyword evidence="3" id="KW-1185">Reference proteome</keyword>
<keyword evidence="1" id="KW-0732">Signal</keyword>
<evidence type="ECO:0000313" key="3">
    <source>
        <dbReference type="Proteomes" id="UP000549617"/>
    </source>
</evidence>
<accession>A0A7W9AG51</accession>
<comment type="caution">
    <text evidence="2">The sequence shown here is derived from an EMBL/GenBank/DDBJ whole genome shotgun (WGS) entry which is preliminary data.</text>
</comment>
<name>A0A7W9AG51_9SPHN</name>
<dbReference type="RefSeq" id="WP_184015511.1">
    <property type="nucleotide sequence ID" value="NZ_JACIJC010000001.1"/>
</dbReference>
<gene>
    <name evidence="2" type="ORF">FHS49_000840</name>
</gene>
<evidence type="ECO:0008006" key="4">
    <source>
        <dbReference type="Google" id="ProtNLM"/>
    </source>
</evidence>
<proteinExistence type="predicted"/>
<evidence type="ECO:0000313" key="2">
    <source>
        <dbReference type="EMBL" id="MBB5684849.1"/>
    </source>
</evidence>
<protein>
    <recommendedName>
        <fullName evidence="4">Cellulase (Glycosyl hydrolase family 5)</fullName>
    </recommendedName>
</protein>
<dbReference type="InterPro" id="IPR017853">
    <property type="entry name" value="GH"/>
</dbReference>
<dbReference type="EMBL" id="JACIJC010000001">
    <property type="protein sequence ID" value="MBB5684849.1"/>
    <property type="molecule type" value="Genomic_DNA"/>
</dbReference>